<feature type="region of interest" description="Disordered" evidence="1">
    <location>
        <begin position="12"/>
        <end position="87"/>
    </location>
</feature>
<evidence type="ECO:0000256" key="1">
    <source>
        <dbReference type="SAM" id="MobiDB-lite"/>
    </source>
</evidence>
<dbReference type="EMBL" id="BAAASZ010000051">
    <property type="protein sequence ID" value="GAA2464831.1"/>
    <property type="molecule type" value="Genomic_DNA"/>
</dbReference>
<name>A0ABP5XU57_9ACTN</name>
<keyword evidence="3" id="KW-1185">Reference proteome</keyword>
<dbReference type="Proteomes" id="UP001501638">
    <property type="component" value="Unassembled WGS sequence"/>
</dbReference>
<feature type="compositionally biased region" description="Basic and acidic residues" evidence="1">
    <location>
        <begin position="21"/>
        <end position="34"/>
    </location>
</feature>
<accession>A0ABP5XU57</accession>
<reference evidence="3" key="1">
    <citation type="journal article" date="2019" name="Int. J. Syst. Evol. Microbiol.">
        <title>The Global Catalogue of Microorganisms (GCM) 10K type strain sequencing project: providing services to taxonomists for standard genome sequencing and annotation.</title>
        <authorList>
            <consortium name="The Broad Institute Genomics Platform"/>
            <consortium name="The Broad Institute Genome Sequencing Center for Infectious Disease"/>
            <person name="Wu L."/>
            <person name="Ma J."/>
        </authorList>
    </citation>
    <scope>NUCLEOTIDE SEQUENCE [LARGE SCALE GENOMIC DNA]</scope>
    <source>
        <strain evidence="3">JCM 6305</strain>
    </source>
</reference>
<sequence length="87" mass="8821">MVAVMVAAAVAAVGRSHRVRRATEGHRARDDVRPGGRGGRRGGRGQDAEAGEGGAARAESDREAGDEDPPGVAPPATPDGRPRDASV</sequence>
<evidence type="ECO:0000313" key="2">
    <source>
        <dbReference type="EMBL" id="GAA2464831.1"/>
    </source>
</evidence>
<proteinExistence type="predicted"/>
<gene>
    <name evidence="2" type="ORF">GCM10010405_56580</name>
</gene>
<evidence type="ECO:0000313" key="3">
    <source>
        <dbReference type="Proteomes" id="UP001501638"/>
    </source>
</evidence>
<protein>
    <submittedName>
        <fullName evidence="2">Uncharacterized protein</fullName>
    </submittedName>
</protein>
<organism evidence="2 3">
    <name type="scientific">Streptomyces macrosporus</name>
    <dbReference type="NCBI Taxonomy" id="44032"/>
    <lineage>
        <taxon>Bacteria</taxon>
        <taxon>Bacillati</taxon>
        <taxon>Actinomycetota</taxon>
        <taxon>Actinomycetes</taxon>
        <taxon>Kitasatosporales</taxon>
        <taxon>Streptomycetaceae</taxon>
        <taxon>Streptomyces</taxon>
    </lineage>
</organism>
<comment type="caution">
    <text evidence="2">The sequence shown here is derived from an EMBL/GenBank/DDBJ whole genome shotgun (WGS) entry which is preliminary data.</text>
</comment>